<dbReference type="EMBL" id="OZ034830">
    <property type="protein sequence ID" value="CAL1687198.1"/>
    <property type="molecule type" value="Genomic_DNA"/>
</dbReference>
<dbReference type="Pfam" id="PF01712">
    <property type="entry name" value="dNK"/>
    <property type="match status" value="1"/>
</dbReference>
<dbReference type="CDD" id="cd01673">
    <property type="entry name" value="dNK"/>
    <property type="match status" value="1"/>
</dbReference>
<evidence type="ECO:0000313" key="2">
    <source>
        <dbReference type="EMBL" id="CAL1687198.1"/>
    </source>
</evidence>
<protein>
    <recommendedName>
        <fullName evidence="1">Deoxynucleoside kinase domain-containing protein</fullName>
    </recommendedName>
</protein>
<gene>
    <name evidence="2" type="ORF">LPLAT_LOCUS12444</name>
</gene>
<keyword evidence="3" id="KW-1185">Reference proteome</keyword>
<dbReference type="InterPro" id="IPR050566">
    <property type="entry name" value="Deoxyribonucleoside_kinase"/>
</dbReference>
<dbReference type="InterPro" id="IPR027417">
    <property type="entry name" value="P-loop_NTPase"/>
</dbReference>
<dbReference type="PANTHER" id="PTHR10513">
    <property type="entry name" value="DEOXYNUCLEOSIDE KINASE"/>
    <property type="match status" value="1"/>
</dbReference>
<proteinExistence type="predicted"/>
<feature type="domain" description="Deoxynucleoside kinase" evidence="1">
    <location>
        <begin position="60"/>
        <end position="266"/>
    </location>
</feature>
<dbReference type="AlphaFoldDB" id="A0AAV2P5H2"/>
<name>A0AAV2P5H2_9HYME</name>
<dbReference type="SUPFAM" id="SSF52540">
    <property type="entry name" value="P-loop containing nucleoside triphosphate hydrolases"/>
    <property type="match status" value="1"/>
</dbReference>
<accession>A0AAV2P5H2</accession>
<dbReference type="InterPro" id="IPR031314">
    <property type="entry name" value="DNK_dom"/>
</dbReference>
<sequence>MRRKWKSWSVVDEFSVKFRVVLPNVIFVQATMLASGKATLEAFIKMSGSASKLYKHPFTVCVEGNIGSGKTTFLSHFKKFDNVTVLEEPVELWRDVSGTNLLELMYSDPSRYAFLFQSYVQLTMLQLHTCKTPSPYKIMERSVYSAMCFVENLKRRNVLRDAEVTILEDWYNWCLKNANIETNLIVYLRTTPEIVYDRMKQRGRKEENAVSLEYLKQIHQIHDDWLYHQTLKPVPAPIIIINGDRELHEMVEEFDKCKNEIFSKVIEDNDVNNTITTVPTNRILPEIKTGISD</sequence>
<dbReference type="FunFam" id="3.40.50.300:FF:001571">
    <property type="entry name" value="Deoxynucleoside kinase"/>
    <property type="match status" value="1"/>
</dbReference>
<evidence type="ECO:0000313" key="3">
    <source>
        <dbReference type="Proteomes" id="UP001497644"/>
    </source>
</evidence>
<dbReference type="Gene3D" id="3.40.50.300">
    <property type="entry name" value="P-loop containing nucleotide triphosphate hydrolases"/>
    <property type="match status" value="1"/>
</dbReference>
<dbReference type="GO" id="GO:0019136">
    <property type="term" value="F:deoxynucleoside kinase activity"/>
    <property type="evidence" value="ECO:0007669"/>
    <property type="project" value="TreeGrafter"/>
</dbReference>
<reference evidence="2" key="1">
    <citation type="submission" date="2024-04" db="EMBL/GenBank/DDBJ databases">
        <authorList>
            <consortium name="Molecular Ecology Group"/>
        </authorList>
    </citation>
    <scope>NUCLEOTIDE SEQUENCE</scope>
</reference>
<evidence type="ECO:0000259" key="1">
    <source>
        <dbReference type="Pfam" id="PF01712"/>
    </source>
</evidence>
<organism evidence="2 3">
    <name type="scientific">Lasius platythorax</name>
    <dbReference type="NCBI Taxonomy" id="488582"/>
    <lineage>
        <taxon>Eukaryota</taxon>
        <taxon>Metazoa</taxon>
        <taxon>Ecdysozoa</taxon>
        <taxon>Arthropoda</taxon>
        <taxon>Hexapoda</taxon>
        <taxon>Insecta</taxon>
        <taxon>Pterygota</taxon>
        <taxon>Neoptera</taxon>
        <taxon>Endopterygota</taxon>
        <taxon>Hymenoptera</taxon>
        <taxon>Apocrita</taxon>
        <taxon>Aculeata</taxon>
        <taxon>Formicoidea</taxon>
        <taxon>Formicidae</taxon>
        <taxon>Formicinae</taxon>
        <taxon>Lasius</taxon>
        <taxon>Lasius</taxon>
    </lineage>
</organism>
<dbReference type="Proteomes" id="UP001497644">
    <property type="component" value="Chromosome 7"/>
</dbReference>
<dbReference type="PANTHER" id="PTHR10513:SF24">
    <property type="entry name" value="THYMIDINE KINASE 2, MITOCHONDRIAL"/>
    <property type="match status" value="1"/>
</dbReference>
<dbReference type="GO" id="GO:0005739">
    <property type="term" value="C:mitochondrion"/>
    <property type="evidence" value="ECO:0007669"/>
    <property type="project" value="TreeGrafter"/>
</dbReference>